<keyword evidence="3" id="KW-1185">Reference proteome</keyword>
<keyword evidence="1" id="KW-0812">Transmembrane</keyword>
<dbReference type="InParanoid" id="A0A543AS46"/>
<reference evidence="2 3" key="1">
    <citation type="submission" date="2019-06" db="EMBL/GenBank/DDBJ databases">
        <title>Sequencing the genomes of 1000 actinobacteria strains.</title>
        <authorList>
            <person name="Klenk H.-P."/>
        </authorList>
    </citation>
    <scope>NUCLEOTIDE SEQUENCE [LARGE SCALE GENOMIC DNA]</scope>
    <source>
        <strain evidence="2 3">DSM 45928</strain>
    </source>
</reference>
<gene>
    <name evidence="2" type="ORF">FB566_0905</name>
</gene>
<sequence>MRVRIPVSTRALSAWVIGVGTAILGSVLLGFYRTGLADSAPAELPGSVLEAAQETLAAALLYAGELPGKIGTALSTAAIDSFTAALALTGGIAALILLGVAFFAGIMLRGVSAQADLSETDRR</sequence>
<comment type="caution">
    <text evidence="2">The sequence shown here is derived from an EMBL/GenBank/DDBJ whole genome shotgun (WGS) entry which is preliminary data.</text>
</comment>
<proteinExistence type="predicted"/>
<keyword evidence="1" id="KW-0472">Membrane</keyword>
<organism evidence="2 3">
    <name type="scientific">Stackebrandtia endophytica</name>
    <dbReference type="NCBI Taxonomy" id="1496996"/>
    <lineage>
        <taxon>Bacteria</taxon>
        <taxon>Bacillati</taxon>
        <taxon>Actinomycetota</taxon>
        <taxon>Actinomycetes</taxon>
        <taxon>Glycomycetales</taxon>
        <taxon>Glycomycetaceae</taxon>
        <taxon>Stackebrandtia</taxon>
    </lineage>
</organism>
<dbReference type="AlphaFoldDB" id="A0A543AS46"/>
<dbReference type="Proteomes" id="UP000317043">
    <property type="component" value="Unassembled WGS sequence"/>
</dbReference>
<evidence type="ECO:0000313" key="2">
    <source>
        <dbReference type="EMBL" id="TQL75403.1"/>
    </source>
</evidence>
<feature type="transmembrane region" description="Helical" evidence="1">
    <location>
        <begin position="12"/>
        <end position="32"/>
    </location>
</feature>
<dbReference type="EMBL" id="VFOW01000001">
    <property type="protein sequence ID" value="TQL75403.1"/>
    <property type="molecule type" value="Genomic_DNA"/>
</dbReference>
<accession>A0A543AS46</accession>
<evidence type="ECO:0000313" key="3">
    <source>
        <dbReference type="Proteomes" id="UP000317043"/>
    </source>
</evidence>
<evidence type="ECO:0000256" key="1">
    <source>
        <dbReference type="SAM" id="Phobius"/>
    </source>
</evidence>
<keyword evidence="1" id="KW-1133">Transmembrane helix</keyword>
<protein>
    <submittedName>
        <fullName evidence="2">Uncharacterized protein</fullName>
    </submittedName>
</protein>
<feature type="transmembrane region" description="Helical" evidence="1">
    <location>
        <begin position="84"/>
        <end position="108"/>
    </location>
</feature>
<name>A0A543AS46_9ACTN</name>